<dbReference type="Proteomes" id="UP001108280">
    <property type="component" value="Chromosome 5"/>
</dbReference>
<dbReference type="Gene3D" id="2.30.39.10">
    <property type="entry name" value="Alpha-1-antitrypsin, domain 1"/>
    <property type="match status" value="1"/>
</dbReference>
<dbReference type="InterPro" id="IPR023796">
    <property type="entry name" value="Serpin_dom"/>
</dbReference>
<dbReference type="Gene3D" id="3.30.497.10">
    <property type="entry name" value="Antithrombin, subunit I, domain 2"/>
    <property type="match status" value="1"/>
</dbReference>
<keyword evidence="2" id="KW-0732">Signal</keyword>
<dbReference type="InterPro" id="IPR042178">
    <property type="entry name" value="Serpin_sf_1"/>
</dbReference>
<dbReference type="GO" id="GO:0004867">
    <property type="term" value="F:serine-type endopeptidase inhibitor activity"/>
    <property type="evidence" value="ECO:0007669"/>
    <property type="project" value="InterPro"/>
</dbReference>
<feature type="signal peptide" evidence="2">
    <location>
        <begin position="1"/>
        <end position="25"/>
    </location>
</feature>
<dbReference type="InterPro" id="IPR036186">
    <property type="entry name" value="Serpin_sf"/>
</dbReference>
<evidence type="ECO:0000256" key="1">
    <source>
        <dbReference type="RuleBase" id="RU000411"/>
    </source>
</evidence>
<reference evidence="4" key="1">
    <citation type="journal article" date="2018" name="Biotechnol. Bioeng.">
        <title>A reference genome of the Chinese hamster based on a hybrid assembly strategy.</title>
        <authorList>
            <person name="Rupp O."/>
            <person name="MacDonald M.L."/>
            <person name="Li S."/>
            <person name="Dhiman H."/>
            <person name="Polson S."/>
            <person name="Griep S."/>
            <person name="Heffner K."/>
            <person name="Hernandez I."/>
            <person name="Brinkrolf K."/>
            <person name="Jadhav V."/>
            <person name="Samoudi M."/>
            <person name="Hao H."/>
            <person name="Kingham B."/>
            <person name="Goesmann A."/>
            <person name="Betenbaugh M.J."/>
            <person name="Lewis N.E."/>
            <person name="Borth N."/>
            <person name="Lee K.H."/>
        </authorList>
    </citation>
    <scope>NUCLEOTIDE SEQUENCE [LARGE SCALE GENOMIC DNA]</scope>
    <source>
        <strain evidence="4">17A/GY</strain>
    </source>
</reference>
<organism evidence="4 5">
    <name type="scientific">Cricetulus griseus</name>
    <name type="common">Chinese hamster</name>
    <name type="synonym">Cricetulus barabensis griseus</name>
    <dbReference type="NCBI Taxonomy" id="10029"/>
    <lineage>
        <taxon>Eukaryota</taxon>
        <taxon>Metazoa</taxon>
        <taxon>Chordata</taxon>
        <taxon>Craniata</taxon>
        <taxon>Vertebrata</taxon>
        <taxon>Euteleostomi</taxon>
        <taxon>Mammalia</taxon>
        <taxon>Eutheria</taxon>
        <taxon>Euarchontoglires</taxon>
        <taxon>Glires</taxon>
        <taxon>Rodentia</taxon>
        <taxon>Myomorpha</taxon>
        <taxon>Muroidea</taxon>
        <taxon>Cricetidae</taxon>
        <taxon>Cricetinae</taxon>
        <taxon>Cricetulus</taxon>
    </lineage>
</organism>
<dbReference type="AlphaFoldDB" id="A0A9J7G1N3"/>
<evidence type="ECO:0000256" key="2">
    <source>
        <dbReference type="SAM" id="SignalP"/>
    </source>
</evidence>
<feature type="chain" id="PRO_5039933728" evidence="2">
    <location>
        <begin position="26"/>
        <end position="474"/>
    </location>
</feature>
<evidence type="ECO:0000313" key="4">
    <source>
        <dbReference type="Proteomes" id="UP001108280"/>
    </source>
</evidence>
<dbReference type="InterPro" id="IPR023795">
    <property type="entry name" value="Serpin_CS"/>
</dbReference>
<evidence type="ECO:0000313" key="5">
    <source>
        <dbReference type="RefSeq" id="XP_027272288.1"/>
    </source>
</evidence>
<proteinExistence type="inferred from homology"/>
<dbReference type="RefSeq" id="XP_027272288.1">
    <property type="nucleotide sequence ID" value="XM_027416487.1"/>
</dbReference>
<protein>
    <submittedName>
        <fullName evidence="5">Alpha-1-antitrypsin 1-6 isoform X2</fullName>
    </submittedName>
</protein>
<dbReference type="OrthoDB" id="9613715at2759"/>
<gene>
    <name evidence="5" type="primary">LOC103158570</name>
</gene>
<reference evidence="5" key="3">
    <citation type="submission" date="2025-08" db="UniProtKB">
        <authorList>
            <consortium name="RefSeq"/>
        </authorList>
    </citation>
    <scope>IDENTIFICATION</scope>
    <source>
        <strain evidence="5">17A/GY</strain>
        <tissue evidence="5">Liver</tissue>
    </source>
</reference>
<dbReference type="SUPFAM" id="SSF56574">
    <property type="entry name" value="Serpins"/>
    <property type="match status" value="1"/>
</dbReference>
<dbReference type="InterPro" id="IPR042185">
    <property type="entry name" value="Serpin_sf_2"/>
</dbReference>
<dbReference type="PANTHER" id="PTHR11461">
    <property type="entry name" value="SERINE PROTEASE INHIBITOR, SERPIN"/>
    <property type="match status" value="1"/>
</dbReference>
<dbReference type="KEGG" id="cge:103158570"/>
<name>A0A9J7G1N3_CRIGR</name>
<dbReference type="GeneID" id="103158570"/>
<dbReference type="InterPro" id="IPR000215">
    <property type="entry name" value="Serpin_fam"/>
</dbReference>
<sequence length="474" mass="54042">MMTPFFSHGLLLLAGLCYLLSRTQATYEEFYSDTSINRFNCRKVALTISNFSISLYKEMAQESKHENILFSPVRVVASILMLSLGANGNVSQHTLEALKLNKTGLSEAEIHKCFQYLLRALNQPNEVSPLRSGSSVFIHRNLNQGNKSVEMIKNLYLSEVVAINFRDCNEAKTQINNHMMKKTNRKIMHMTKELKNDTFLAMMNYIIWNGKIISNFDCQFIKMENFYLGRRQAMKVPMVNNVGVYHLFQVNDLSSTVLMHTNNKGSAIAYFIIPKNKNLYKVEERLTFPHFRRMTQQFSLRMVKVHIPTLSLSESHDVDTIMELLGITPVFNKKANSSVIMEQTPQKSFKVVSKAMLTLDEMGIKSTTGSCIESKQWSDIPLVRLNRPFILFIQDPENKAPLFLGRVVNPRDLQDNSKCACPQEAAHQSRKNVSVGDSSPSLASLLQFLQAFCFERVTQSFLGLPVKYDNNCLL</sequence>
<dbReference type="Pfam" id="PF00079">
    <property type="entry name" value="Serpin"/>
    <property type="match status" value="1"/>
</dbReference>
<dbReference type="PANTHER" id="PTHR11461:SF32">
    <property type="entry name" value="ALPHA-1-ANTITRYPSIN 1-6"/>
    <property type="match status" value="1"/>
</dbReference>
<evidence type="ECO:0000259" key="3">
    <source>
        <dbReference type="SMART" id="SM00093"/>
    </source>
</evidence>
<keyword evidence="4" id="KW-1185">Reference proteome</keyword>
<reference evidence="4" key="2">
    <citation type="journal article" date="2020" name="Biotechnol. Bioeng.">
        <title>Chromosome-scale scaffolds for the Chinese hamster reference genome assembly to facilitate the study of the CHO epigenome.</title>
        <authorList>
            <person name="Hilliard W."/>
            <person name="MacDonald M."/>
            <person name="Lee K.H."/>
        </authorList>
    </citation>
    <scope>NUCLEOTIDE SEQUENCE [LARGE SCALE GENOMIC DNA]</scope>
    <source>
        <strain evidence="4">17A/GY</strain>
    </source>
</reference>
<dbReference type="PROSITE" id="PS00284">
    <property type="entry name" value="SERPIN"/>
    <property type="match status" value="1"/>
</dbReference>
<feature type="domain" description="Serpin" evidence="3">
    <location>
        <begin position="53"/>
        <end position="410"/>
    </location>
</feature>
<dbReference type="GO" id="GO:0005615">
    <property type="term" value="C:extracellular space"/>
    <property type="evidence" value="ECO:0007669"/>
    <property type="project" value="InterPro"/>
</dbReference>
<dbReference type="SMART" id="SM00093">
    <property type="entry name" value="SERPIN"/>
    <property type="match status" value="1"/>
</dbReference>
<comment type="similarity">
    <text evidence="1">Belongs to the serpin family.</text>
</comment>
<accession>A0A9J7G1N3</accession>